<organism evidence="1">
    <name type="scientific">Anguilla anguilla</name>
    <name type="common">European freshwater eel</name>
    <name type="synonym">Muraena anguilla</name>
    <dbReference type="NCBI Taxonomy" id="7936"/>
    <lineage>
        <taxon>Eukaryota</taxon>
        <taxon>Metazoa</taxon>
        <taxon>Chordata</taxon>
        <taxon>Craniata</taxon>
        <taxon>Vertebrata</taxon>
        <taxon>Euteleostomi</taxon>
        <taxon>Actinopterygii</taxon>
        <taxon>Neopterygii</taxon>
        <taxon>Teleostei</taxon>
        <taxon>Anguilliformes</taxon>
        <taxon>Anguillidae</taxon>
        <taxon>Anguilla</taxon>
    </lineage>
</organism>
<dbReference type="EMBL" id="GBXM01108121">
    <property type="protein sequence ID" value="JAH00456.1"/>
    <property type="molecule type" value="Transcribed_RNA"/>
</dbReference>
<evidence type="ECO:0000313" key="1">
    <source>
        <dbReference type="EMBL" id="JAH00456.1"/>
    </source>
</evidence>
<accession>A0A0E9P747</accession>
<proteinExistence type="predicted"/>
<name>A0A0E9P747_ANGAN</name>
<reference evidence="1" key="1">
    <citation type="submission" date="2014-11" db="EMBL/GenBank/DDBJ databases">
        <authorList>
            <person name="Amaro Gonzalez C."/>
        </authorList>
    </citation>
    <scope>NUCLEOTIDE SEQUENCE</scope>
</reference>
<protein>
    <submittedName>
        <fullName evidence="1">Uncharacterized protein</fullName>
    </submittedName>
</protein>
<dbReference type="AlphaFoldDB" id="A0A0E9P747"/>
<sequence length="40" mass="4390">MMNIKRPISSPVWSLSLSLSLATLYSTIVYCICQVIVTAS</sequence>
<reference evidence="1" key="2">
    <citation type="journal article" date="2015" name="Fish Shellfish Immunol.">
        <title>Early steps in the European eel (Anguilla anguilla)-Vibrio vulnificus interaction in the gills: Role of the RtxA13 toxin.</title>
        <authorList>
            <person name="Callol A."/>
            <person name="Pajuelo D."/>
            <person name="Ebbesson L."/>
            <person name="Teles M."/>
            <person name="MacKenzie S."/>
            <person name="Amaro C."/>
        </authorList>
    </citation>
    <scope>NUCLEOTIDE SEQUENCE</scope>
</reference>